<feature type="transmembrane region" description="Helical" evidence="1">
    <location>
        <begin position="337"/>
        <end position="362"/>
    </location>
</feature>
<dbReference type="PANTHER" id="PTHR11328">
    <property type="entry name" value="MAJOR FACILITATOR SUPERFAMILY DOMAIN-CONTAINING PROTEIN"/>
    <property type="match status" value="1"/>
</dbReference>
<dbReference type="Proteomes" id="UP000570361">
    <property type="component" value="Unassembled WGS sequence"/>
</dbReference>
<feature type="transmembrane region" description="Helical" evidence="1">
    <location>
        <begin position="97"/>
        <end position="118"/>
    </location>
</feature>
<dbReference type="InterPro" id="IPR001927">
    <property type="entry name" value="Na/Gal_symport"/>
</dbReference>
<dbReference type="GO" id="GO:0015293">
    <property type="term" value="F:symporter activity"/>
    <property type="evidence" value="ECO:0007669"/>
    <property type="project" value="InterPro"/>
</dbReference>
<dbReference type="GO" id="GO:0006814">
    <property type="term" value="P:sodium ion transport"/>
    <property type="evidence" value="ECO:0007669"/>
    <property type="project" value="InterPro"/>
</dbReference>
<dbReference type="AlphaFoldDB" id="A0A7W5B4B5"/>
<keyword evidence="1" id="KW-0472">Membrane</keyword>
<dbReference type="PANTHER" id="PTHR11328:SF24">
    <property type="entry name" value="MAJOR FACILITATOR SUPERFAMILY (MFS) PROFILE DOMAIN-CONTAINING PROTEIN"/>
    <property type="match status" value="1"/>
</dbReference>
<feature type="transmembrane region" description="Helical" evidence="1">
    <location>
        <begin position="55"/>
        <end position="76"/>
    </location>
</feature>
<reference evidence="2 3" key="1">
    <citation type="submission" date="2020-08" db="EMBL/GenBank/DDBJ databases">
        <title>Genomic Encyclopedia of Type Strains, Phase III (KMG-III): the genomes of soil and plant-associated and newly described type strains.</title>
        <authorList>
            <person name="Whitman W."/>
        </authorList>
    </citation>
    <scope>NUCLEOTIDE SEQUENCE [LARGE SCALE GENOMIC DNA]</scope>
    <source>
        <strain evidence="2 3">CECT 5862</strain>
    </source>
</reference>
<sequence length="462" mass="51486">MESMLHTNEMISGAQQQTTKLTFKEKFSFGLGDLASNLIWSMISSYLLFFYTDVYLVPVAAIGTLFLISRVGDALIDPIFGVMVDKTNTKRGKARPYILYLAVPFGVLSILTFSSPQFSDTGKIIYAYATYIVLGIIYSAINIPYGTLMSLMTRDSQEKMQLSSFRIFGMAVGSIAITALTMPLVKAFGGGDQKSGFFWTITLFSIVSVIIFLIVYRNTKEHVTDTESQHHEKLSIGAMVKLLVRNQPWVVSTLFALVTFLRIGAAVPLTIYFSIYVLHKPNLVSVLLPLLYVTAIIGSFFAAPFFKRFGKRNGNIISLAISVVFFVALPFCEGNTALYLVLYTLSYVFGGLCMISVFTMIADSADYHEWKFNTRADGQLYSGYSFATKVGSALASSLVAYALAWFNYNPEQITDTAVTGIRYLFYGMPLVLMAVQILIMCFYKLDRTHSGIIEQLKARRQS</sequence>
<proteinExistence type="predicted"/>
<dbReference type="SUPFAM" id="SSF103473">
    <property type="entry name" value="MFS general substrate transporter"/>
    <property type="match status" value="1"/>
</dbReference>
<name>A0A7W5B4B5_9BACL</name>
<feature type="transmembrane region" description="Helical" evidence="1">
    <location>
        <begin position="383"/>
        <end position="403"/>
    </location>
</feature>
<feature type="transmembrane region" description="Helical" evidence="1">
    <location>
        <begin position="249"/>
        <end position="277"/>
    </location>
</feature>
<feature type="transmembrane region" description="Helical" evidence="1">
    <location>
        <begin position="165"/>
        <end position="185"/>
    </location>
</feature>
<dbReference type="GO" id="GO:0005886">
    <property type="term" value="C:plasma membrane"/>
    <property type="evidence" value="ECO:0007669"/>
    <property type="project" value="TreeGrafter"/>
</dbReference>
<feature type="transmembrane region" description="Helical" evidence="1">
    <location>
        <begin position="423"/>
        <end position="443"/>
    </location>
</feature>
<dbReference type="Gene3D" id="1.20.1250.20">
    <property type="entry name" value="MFS general substrate transporter like domains"/>
    <property type="match status" value="2"/>
</dbReference>
<dbReference type="RefSeq" id="WP_183604207.1">
    <property type="nucleotide sequence ID" value="NZ_JACHXK010000027.1"/>
</dbReference>
<comment type="caution">
    <text evidence="2">The sequence shown here is derived from an EMBL/GenBank/DDBJ whole genome shotgun (WGS) entry which is preliminary data.</text>
</comment>
<evidence type="ECO:0000256" key="1">
    <source>
        <dbReference type="SAM" id="Phobius"/>
    </source>
</evidence>
<gene>
    <name evidence="2" type="ORF">FHS18_006273</name>
</gene>
<dbReference type="Pfam" id="PF13347">
    <property type="entry name" value="MFS_2"/>
    <property type="match status" value="1"/>
</dbReference>
<organism evidence="2 3">
    <name type="scientific">Paenibacillus phyllosphaerae</name>
    <dbReference type="NCBI Taxonomy" id="274593"/>
    <lineage>
        <taxon>Bacteria</taxon>
        <taxon>Bacillati</taxon>
        <taxon>Bacillota</taxon>
        <taxon>Bacilli</taxon>
        <taxon>Bacillales</taxon>
        <taxon>Paenibacillaceae</taxon>
        <taxon>Paenibacillus</taxon>
    </lineage>
</organism>
<keyword evidence="3" id="KW-1185">Reference proteome</keyword>
<dbReference type="GO" id="GO:0008643">
    <property type="term" value="P:carbohydrate transport"/>
    <property type="evidence" value="ECO:0007669"/>
    <property type="project" value="InterPro"/>
</dbReference>
<accession>A0A7W5B4B5</accession>
<evidence type="ECO:0000313" key="2">
    <source>
        <dbReference type="EMBL" id="MBB3114155.1"/>
    </source>
</evidence>
<feature type="transmembrane region" description="Helical" evidence="1">
    <location>
        <begin position="197"/>
        <end position="216"/>
    </location>
</feature>
<feature type="transmembrane region" description="Helical" evidence="1">
    <location>
        <begin position="313"/>
        <end position="331"/>
    </location>
</feature>
<feature type="transmembrane region" description="Helical" evidence="1">
    <location>
        <begin position="27"/>
        <end position="49"/>
    </location>
</feature>
<feature type="transmembrane region" description="Helical" evidence="1">
    <location>
        <begin position="124"/>
        <end position="145"/>
    </location>
</feature>
<dbReference type="CDD" id="cd17332">
    <property type="entry name" value="MFS_MelB_like"/>
    <property type="match status" value="1"/>
</dbReference>
<evidence type="ECO:0000313" key="3">
    <source>
        <dbReference type="Proteomes" id="UP000570361"/>
    </source>
</evidence>
<keyword evidence="1" id="KW-1133">Transmembrane helix</keyword>
<protein>
    <submittedName>
        <fullName evidence="2">GPH family glycoside/pentoside/hexuronide:cation symporter</fullName>
    </submittedName>
</protein>
<keyword evidence="1" id="KW-0812">Transmembrane</keyword>
<dbReference type="InterPro" id="IPR036259">
    <property type="entry name" value="MFS_trans_sf"/>
</dbReference>
<dbReference type="InterPro" id="IPR039672">
    <property type="entry name" value="MFS_2"/>
</dbReference>
<dbReference type="EMBL" id="JACHXK010000027">
    <property type="protein sequence ID" value="MBB3114155.1"/>
    <property type="molecule type" value="Genomic_DNA"/>
</dbReference>
<feature type="transmembrane region" description="Helical" evidence="1">
    <location>
        <begin position="283"/>
        <end position="306"/>
    </location>
</feature>
<dbReference type="NCBIfam" id="TIGR00792">
    <property type="entry name" value="gph"/>
    <property type="match status" value="1"/>
</dbReference>